<keyword evidence="4 11" id="KW-0812">Transmembrane</keyword>
<dbReference type="Proteomes" id="UP000028990">
    <property type="component" value="Unassembled WGS sequence"/>
</dbReference>
<keyword evidence="5" id="KW-0752">Steroid biosynthesis</keyword>
<evidence type="ECO:0000256" key="10">
    <source>
        <dbReference type="ARBA" id="ARBA00023221"/>
    </source>
</evidence>
<keyword evidence="5" id="KW-0443">Lipid metabolism</keyword>
<dbReference type="GO" id="GO:0016020">
    <property type="term" value="C:membrane"/>
    <property type="evidence" value="ECO:0007669"/>
    <property type="project" value="UniProtKB-SubCell"/>
</dbReference>
<keyword evidence="9" id="KW-1207">Sterol metabolism</keyword>
<evidence type="ECO:0000256" key="1">
    <source>
        <dbReference type="ARBA" id="ARBA00001962"/>
    </source>
</evidence>
<evidence type="ECO:0000256" key="9">
    <source>
        <dbReference type="ARBA" id="ARBA00023166"/>
    </source>
</evidence>
<keyword evidence="8 11" id="KW-0472">Membrane</keyword>
<evidence type="ECO:0000256" key="2">
    <source>
        <dbReference type="ARBA" id="ARBA00004370"/>
    </source>
</evidence>
<evidence type="ECO:0000256" key="11">
    <source>
        <dbReference type="SAM" id="Phobius"/>
    </source>
</evidence>
<dbReference type="InterPro" id="IPR006694">
    <property type="entry name" value="Fatty_acid_hydroxylase"/>
</dbReference>
<dbReference type="GO" id="GO:0005506">
    <property type="term" value="F:iron ion binding"/>
    <property type="evidence" value="ECO:0007669"/>
    <property type="project" value="InterPro"/>
</dbReference>
<keyword evidence="7" id="KW-0756">Sterol biosynthesis</keyword>
<dbReference type="InterPro" id="IPR050307">
    <property type="entry name" value="Sterol_Desaturase_Related"/>
</dbReference>
<dbReference type="AlphaFoldDB" id="A0A091E6X3"/>
<dbReference type="PANTHER" id="PTHR11863">
    <property type="entry name" value="STEROL DESATURASE"/>
    <property type="match status" value="1"/>
</dbReference>
<keyword evidence="10" id="KW-0753">Steroid metabolism</keyword>
<dbReference type="GO" id="GO:0016126">
    <property type="term" value="P:sterol biosynthetic process"/>
    <property type="evidence" value="ECO:0007669"/>
    <property type="project" value="UniProtKB-KW"/>
</dbReference>
<evidence type="ECO:0000313" key="14">
    <source>
        <dbReference type="Proteomes" id="UP000028990"/>
    </source>
</evidence>
<gene>
    <name evidence="13" type="ORF">H920_07759</name>
</gene>
<dbReference type="GO" id="GO:0016491">
    <property type="term" value="F:oxidoreductase activity"/>
    <property type="evidence" value="ECO:0007669"/>
    <property type="project" value="InterPro"/>
</dbReference>
<evidence type="ECO:0000256" key="8">
    <source>
        <dbReference type="ARBA" id="ARBA00023136"/>
    </source>
</evidence>
<protein>
    <submittedName>
        <fullName evidence="13">C-4 methylsterol oxidase</fullName>
    </submittedName>
</protein>
<evidence type="ECO:0000256" key="7">
    <source>
        <dbReference type="ARBA" id="ARBA00023011"/>
    </source>
</evidence>
<dbReference type="EMBL" id="KN122369">
    <property type="protein sequence ID" value="KFO30871.1"/>
    <property type="molecule type" value="Genomic_DNA"/>
</dbReference>
<evidence type="ECO:0000256" key="5">
    <source>
        <dbReference type="ARBA" id="ARBA00022955"/>
    </source>
</evidence>
<dbReference type="Gene3D" id="3.40.630.10">
    <property type="entry name" value="Zn peptidases"/>
    <property type="match status" value="1"/>
</dbReference>
<comment type="subcellular location">
    <subcellularLocation>
        <location evidence="2">Membrane</location>
    </subcellularLocation>
</comment>
<name>A0A091E6X3_FUKDA</name>
<keyword evidence="6 11" id="KW-1133">Transmembrane helix</keyword>
<dbReference type="Pfam" id="PF04116">
    <property type="entry name" value="FA_hydroxylase"/>
    <property type="match status" value="1"/>
</dbReference>
<feature type="transmembrane region" description="Helical" evidence="11">
    <location>
        <begin position="76"/>
        <end position="101"/>
    </location>
</feature>
<dbReference type="STRING" id="885580.ENSFDAP00000004115"/>
<accession>A0A091E6X3</accession>
<proteinExistence type="predicted"/>
<evidence type="ECO:0000256" key="3">
    <source>
        <dbReference type="ARBA" id="ARBA00022516"/>
    </source>
</evidence>
<keyword evidence="3" id="KW-0444">Lipid biosynthesis</keyword>
<evidence type="ECO:0000256" key="4">
    <source>
        <dbReference type="ARBA" id="ARBA00022692"/>
    </source>
</evidence>
<organism evidence="13 14">
    <name type="scientific">Fukomys damarensis</name>
    <name type="common">Damaraland mole rat</name>
    <name type="synonym">Cryptomys damarensis</name>
    <dbReference type="NCBI Taxonomy" id="885580"/>
    <lineage>
        <taxon>Eukaryota</taxon>
        <taxon>Metazoa</taxon>
        <taxon>Chordata</taxon>
        <taxon>Craniata</taxon>
        <taxon>Vertebrata</taxon>
        <taxon>Euteleostomi</taxon>
        <taxon>Mammalia</taxon>
        <taxon>Eutheria</taxon>
        <taxon>Euarchontoglires</taxon>
        <taxon>Glires</taxon>
        <taxon>Rodentia</taxon>
        <taxon>Hystricomorpha</taxon>
        <taxon>Bathyergidae</taxon>
        <taxon>Fukomys</taxon>
    </lineage>
</organism>
<keyword evidence="14" id="KW-1185">Reference proteome</keyword>
<reference evidence="13 14" key="1">
    <citation type="submission" date="2013-11" db="EMBL/GenBank/DDBJ databases">
        <title>The Damaraland mole rat (Fukomys damarensis) genome and evolution of African mole rats.</title>
        <authorList>
            <person name="Gladyshev V.N."/>
            <person name="Fang X."/>
        </authorList>
    </citation>
    <scope>NUCLEOTIDE SEQUENCE [LARGE SCALE GENOMIC DNA]</scope>
    <source>
        <tissue evidence="13">Liver</tissue>
    </source>
</reference>
<comment type="cofactor">
    <cofactor evidence="1">
        <name>Fe cation</name>
        <dbReference type="ChEBI" id="CHEBI:24875"/>
    </cofactor>
</comment>
<feature type="domain" description="Fatty acid hydroxylase" evidence="12">
    <location>
        <begin position="28"/>
        <end position="153"/>
    </location>
</feature>
<evidence type="ECO:0000256" key="6">
    <source>
        <dbReference type="ARBA" id="ARBA00022989"/>
    </source>
</evidence>
<evidence type="ECO:0000259" key="12">
    <source>
        <dbReference type="Pfam" id="PF04116"/>
    </source>
</evidence>
<dbReference type="eggNOG" id="KOG0873">
    <property type="taxonomic scope" value="Eukaryota"/>
</dbReference>
<dbReference type="SUPFAM" id="SSF53187">
    <property type="entry name" value="Zn-dependent exopeptidases"/>
    <property type="match status" value="1"/>
</dbReference>
<sequence>MAAGGRVSPPRLHLASQERYALLARCLGCSVIEDTWHYFLHRLLHHKRIYKYIHKIHHEFQAPFGMEAEYAHPLETLILGAGFFIGILLLCDHVVLLWAWVTLRLVTTIDVHSGYDIPINPLNFIPFYSGSRHHDFHHMNFVGNYASTFTCIHHILFITSHKKFMKQDFKTASQSAKNTGKSVSELRGSTLRKEDGISFEYHRYPELREALVSVWLQCTAISRIYTVGRSFEGRELLVIELSDNPGVHEPVALENTLLALHHCGWAPLAFLEEMGVLKGDGLRSCTVLQGLVDSPETFPITAVVLFTDVGRL</sequence>
<evidence type="ECO:0000313" key="13">
    <source>
        <dbReference type="EMBL" id="KFO30871.1"/>
    </source>
</evidence>